<organism evidence="7 8">
    <name type="scientific">Folsomia candida</name>
    <name type="common">Springtail</name>
    <dbReference type="NCBI Taxonomy" id="158441"/>
    <lineage>
        <taxon>Eukaryota</taxon>
        <taxon>Metazoa</taxon>
        <taxon>Ecdysozoa</taxon>
        <taxon>Arthropoda</taxon>
        <taxon>Hexapoda</taxon>
        <taxon>Collembola</taxon>
        <taxon>Entomobryomorpha</taxon>
        <taxon>Isotomoidea</taxon>
        <taxon>Isotomidae</taxon>
        <taxon>Proisotominae</taxon>
        <taxon>Folsomia</taxon>
    </lineage>
</organism>
<evidence type="ECO:0000313" key="7">
    <source>
        <dbReference type="EMBL" id="OXA43862.1"/>
    </source>
</evidence>
<dbReference type="Proteomes" id="UP000198287">
    <property type="component" value="Unassembled WGS sequence"/>
</dbReference>
<dbReference type="CDD" id="cd01671">
    <property type="entry name" value="CARD"/>
    <property type="match status" value="1"/>
</dbReference>
<dbReference type="Pfam" id="PF00400">
    <property type="entry name" value="WD40"/>
    <property type="match status" value="3"/>
</dbReference>
<dbReference type="SUPFAM" id="SSF50978">
    <property type="entry name" value="WD40 repeat-like"/>
    <property type="match status" value="1"/>
</dbReference>
<name>A0A226DE61_FOLCA</name>
<dbReference type="InterPro" id="IPR036388">
    <property type="entry name" value="WH-like_DNA-bd_sf"/>
</dbReference>
<dbReference type="InterPro" id="IPR036322">
    <property type="entry name" value="WD40_repeat_dom_sf"/>
</dbReference>
<evidence type="ECO:0000256" key="5">
    <source>
        <dbReference type="SAM" id="MobiDB-lite"/>
    </source>
</evidence>
<dbReference type="InterPro" id="IPR002182">
    <property type="entry name" value="NB-ARC"/>
</dbReference>
<dbReference type="GO" id="GO:0042981">
    <property type="term" value="P:regulation of apoptotic process"/>
    <property type="evidence" value="ECO:0007669"/>
    <property type="project" value="InterPro"/>
</dbReference>
<dbReference type="InterPro" id="IPR048975">
    <property type="entry name" value="WHD_APAF1"/>
</dbReference>
<dbReference type="PROSITE" id="PS50294">
    <property type="entry name" value="WD_REPEATS_REGION"/>
    <property type="match status" value="1"/>
</dbReference>
<protein>
    <submittedName>
        <fullName evidence="7">Apoptotic protease-activating factor 1</fullName>
    </submittedName>
</protein>
<dbReference type="GO" id="GO:0006508">
    <property type="term" value="P:proteolysis"/>
    <property type="evidence" value="ECO:0007669"/>
    <property type="project" value="UniProtKB-KW"/>
</dbReference>
<dbReference type="GO" id="GO:0005829">
    <property type="term" value="C:cytosol"/>
    <property type="evidence" value="ECO:0007669"/>
    <property type="project" value="UniProtKB-ARBA"/>
</dbReference>
<dbReference type="InterPro" id="IPR042197">
    <property type="entry name" value="Apaf_helical"/>
</dbReference>
<keyword evidence="7" id="KW-0645">Protease</keyword>
<evidence type="ECO:0000256" key="4">
    <source>
        <dbReference type="PROSITE-ProRule" id="PRU00221"/>
    </source>
</evidence>
<dbReference type="Gene3D" id="3.40.50.300">
    <property type="entry name" value="P-loop containing nucleotide triphosphate hydrolases"/>
    <property type="match status" value="1"/>
</dbReference>
<dbReference type="PANTHER" id="PTHR22845">
    <property type="entry name" value="APOPTOTIC PROTEASE-ACTIVATING FACTOR 1"/>
    <property type="match status" value="1"/>
</dbReference>
<dbReference type="Gene3D" id="1.25.40.370">
    <property type="match status" value="1"/>
</dbReference>
<feature type="repeat" description="WD" evidence="4">
    <location>
        <begin position="1087"/>
        <end position="1129"/>
    </location>
</feature>
<dbReference type="InterPro" id="IPR001680">
    <property type="entry name" value="WD40_rpt"/>
</dbReference>
<dbReference type="InterPro" id="IPR001315">
    <property type="entry name" value="CARD"/>
</dbReference>
<dbReference type="Gene3D" id="1.10.533.10">
    <property type="entry name" value="Death Domain, Fas"/>
    <property type="match status" value="1"/>
</dbReference>
<dbReference type="OMA" id="CHIFFGH"/>
<evidence type="ECO:0000256" key="1">
    <source>
        <dbReference type="ARBA" id="ARBA00022574"/>
    </source>
</evidence>
<keyword evidence="1 4" id="KW-0853">WD repeat</keyword>
<dbReference type="InterPro" id="IPR019775">
    <property type="entry name" value="WD40_repeat_CS"/>
</dbReference>
<reference evidence="7 8" key="1">
    <citation type="submission" date="2015-12" db="EMBL/GenBank/DDBJ databases">
        <title>The genome of Folsomia candida.</title>
        <authorList>
            <person name="Faddeeva A."/>
            <person name="Derks M.F."/>
            <person name="Anvar Y."/>
            <person name="Smit S."/>
            <person name="Van Straalen N."/>
            <person name="Roelofs D."/>
        </authorList>
    </citation>
    <scope>NUCLEOTIDE SEQUENCE [LARGE SCALE GENOMIC DNA]</scope>
    <source>
        <strain evidence="7 8">VU population</strain>
        <tissue evidence="7">Whole body</tissue>
    </source>
</reference>
<dbReference type="SUPFAM" id="SSF47986">
    <property type="entry name" value="DEATH domain"/>
    <property type="match status" value="1"/>
</dbReference>
<dbReference type="PRINTS" id="PR00364">
    <property type="entry name" value="DISEASERSIST"/>
</dbReference>
<evidence type="ECO:0000259" key="6">
    <source>
        <dbReference type="PROSITE" id="PS50209"/>
    </source>
</evidence>
<dbReference type="PROSITE" id="PS50209">
    <property type="entry name" value="CARD"/>
    <property type="match status" value="1"/>
</dbReference>
<dbReference type="EMBL" id="LNIX01000021">
    <property type="protein sequence ID" value="OXA43862.1"/>
    <property type="molecule type" value="Genomic_DNA"/>
</dbReference>
<dbReference type="PROSITE" id="PS50082">
    <property type="entry name" value="WD_REPEATS_2"/>
    <property type="match status" value="1"/>
</dbReference>
<dbReference type="Pfam" id="PF17908">
    <property type="entry name" value="APAF1_C"/>
    <property type="match status" value="1"/>
</dbReference>
<dbReference type="InterPro" id="IPR011047">
    <property type="entry name" value="Quinoprotein_ADH-like_sf"/>
</dbReference>
<dbReference type="Gene3D" id="1.10.10.10">
    <property type="entry name" value="Winged helix-like DNA-binding domain superfamily/Winged helix DNA-binding domain"/>
    <property type="match status" value="1"/>
</dbReference>
<dbReference type="InterPro" id="IPR011029">
    <property type="entry name" value="DEATH-like_dom_sf"/>
</dbReference>
<dbReference type="SUPFAM" id="SSF52540">
    <property type="entry name" value="P-loop containing nucleoside triphosphate hydrolases"/>
    <property type="match status" value="1"/>
</dbReference>
<dbReference type="Gene3D" id="1.10.8.430">
    <property type="entry name" value="Helical domain of apoptotic protease-activating factors"/>
    <property type="match status" value="1"/>
</dbReference>
<keyword evidence="7" id="KW-0378">Hydrolase</keyword>
<evidence type="ECO:0000256" key="3">
    <source>
        <dbReference type="ARBA" id="ARBA00022737"/>
    </source>
</evidence>
<proteinExistence type="predicted"/>
<dbReference type="GO" id="GO:0006915">
    <property type="term" value="P:apoptotic process"/>
    <property type="evidence" value="ECO:0007669"/>
    <property type="project" value="UniProtKB-KW"/>
</dbReference>
<dbReference type="Gene3D" id="2.130.10.10">
    <property type="entry name" value="YVTN repeat-like/Quinoprotein amine dehydrogenase"/>
    <property type="match status" value="4"/>
</dbReference>
<dbReference type="OrthoDB" id="1357022at2759"/>
<gene>
    <name evidence="7" type="ORF">Fcan01_21542</name>
</gene>
<keyword evidence="2" id="KW-0053">Apoptosis</keyword>
<dbReference type="Pfam" id="PF00931">
    <property type="entry name" value="NB-ARC"/>
    <property type="match status" value="1"/>
</dbReference>
<dbReference type="SUPFAM" id="SSF50998">
    <property type="entry name" value="Quinoprotein alcohol dehydrogenase-like"/>
    <property type="match status" value="1"/>
</dbReference>
<sequence>MNGHQIKADNRKINMGQERVPQSRQMVDLYRFRKEIIKDLDVQDVLPELLSKLVIDYRDKQLIDYEKSLEDKAEKLLQLLEDKVVSEDGDNKEDVIPIFVNSLKTKYDWIHKRLTEEDDVPDSHSSKVIPLVLKFSPGGSGIRNKLLDNVLLEESVFDEAPTKEQKFRVMLEAGGVQCLPPVAVERTDLLLQILSALPNLKSQRYLVLHGMAGSGKSVLATQAISDHELVDGYFQGGVFWLSIGKECSESKDALLGKMRILCERLGESRAPNSFDHGADLLRTAFLKRTKNTLLVLDDVWRSEVVRAFDVGCRILITTRDLSIMDVVNGRYTHIKVEDGFTEEESLSLFSRALNISKTELPLQARQIHCECKGSPMVISLLASLMQEHQLSDEGRWKYYLDSLAKRKYSKVGRCRGYEHGSIVDAISLSFEGLTEANQTLYSDFALFQDDVGIPCSVLMTLWSLQKYEVEDIMKDFVRKSLVIEEYDPVKKIYIYSVHDLLLDYLKTRLVAESELEIESHKRLVDQYVDVCGGEFHKLPDDGYIHFYLGYHLYKSKSYHYFQKIYFDLQFIGEKLRITGPSDLLVDIRKYLDFIVGADEEKLRQIEEIQSFSQLVGHRIYGQIDVDVIQIALQTPHLTWIHNQAKILAQIASNRLYLQWNNAGQGWKNPESTVLCSDCVHCVKFVGSRGGSFLSGLSNGSIQLCDLESSAVCHIFFGHTDSVHSLRESPPCKNQHDYDKSSPKTLIILSASADKTCKLWNLKAILDEVESKPYELKTGRMLGTSPSPKLRPDQWAFDRQRDDSYFTYELHTAPVTFAEFSADGSTIVSTSTNEIMIWKSANGEILSKISPAFDAFPNLTFQRCLFPPEYNARYLVCCAENQIVLMSSERSSVYTAVEAHAMRIVDVLYLSSDTFCTVSENEIGLWKVNKLAPNTKSKAFRSRSLSPSRLVQSFPTTKEVDRSRVLRPCKTLDPNDIQVNWNNGNVDLDTRQVANHVVKSTSAIIANNGAMTIHHPPSTTSALIDIGSMAIEIVKEEVLTNRTTGILLCAVTAKSEDERGRLLACGTSDHKIMLWRIDAKERRYLGCFTSHNGWVTCLDFSSVDVCTILSGSEDHTVMVWDIQEEEKGTKEPQKSELFSSTFVTLGVGEDGHFLSGFFTETNTVQIYKDSKRIYESASFDSTLTQIAISECARFVSVGAEDGKVYEISVEQILFQGKQIHGHGRVVTEPKYLDTLESRVCALDYGFWGKYLVAGSLAGSFMILEGGIVTQKFRISTSCYFATRFVFSNCVVAVAQDSSTMKINMSRKDDIRTWKAEKEIHVTCCECSSDGLLLALGTSSDGVFFLSLSANAGIIENKLSAKMSSPVRSIAIDMSSTKMAIGYDNGLISIWIISGDMSPRKDMELVLHKSWVRHLQFSPEVIGNSHWLISCGDNLAVWNLDNQETKPRRRSSFMSERRKRRSGDSPARTNNSNRLSLEIPDGSKIGKVGKRELLQQFAFRGNYAQHFVTDLSFGKILTVDDTGIFYLLETLKFCEPERPRSAKV</sequence>
<dbReference type="InterPro" id="IPR027417">
    <property type="entry name" value="P-loop_NTPase"/>
</dbReference>
<evidence type="ECO:0000256" key="2">
    <source>
        <dbReference type="ARBA" id="ARBA00022703"/>
    </source>
</evidence>
<dbReference type="SMART" id="SM00320">
    <property type="entry name" value="WD40"/>
    <property type="match status" value="11"/>
</dbReference>
<dbReference type="GO" id="GO:0008233">
    <property type="term" value="F:peptidase activity"/>
    <property type="evidence" value="ECO:0007669"/>
    <property type="project" value="UniProtKB-KW"/>
</dbReference>
<feature type="region of interest" description="Disordered" evidence="5">
    <location>
        <begin position="1446"/>
        <end position="1476"/>
    </location>
</feature>
<feature type="compositionally biased region" description="Basic residues" evidence="5">
    <location>
        <begin position="1446"/>
        <end position="1459"/>
    </location>
</feature>
<dbReference type="InterPro" id="IPR041452">
    <property type="entry name" value="APAF1_C"/>
</dbReference>
<accession>A0A226DE61</accession>
<comment type="caution">
    <text evidence="7">The sequence shown here is derived from an EMBL/GenBank/DDBJ whole genome shotgun (WGS) entry which is preliminary data.</text>
</comment>
<dbReference type="GO" id="GO:0043531">
    <property type="term" value="F:ADP binding"/>
    <property type="evidence" value="ECO:0007669"/>
    <property type="project" value="InterPro"/>
</dbReference>
<dbReference type="PANTHER" id="PTHR22845:SF5">
    <property type="entry name" value="APOPTOTIC PROTEASE-ACTIVATING FACTOR 1"/>
    <property type="match status" value="1"/>
</dbReference>
<dbReference type="Pfam" id="PF21296">
    <property type="entry name" value="WHD_APAF1"/>
    <property type="match status" value="1"/>
</dbReference>
<dbReference type="STRING" id="158441.A0A226DE61"/>
<dbReference type="InterPro" id="IPR015943">
    <property type="entry name" value="WD40/YVTN_repeat-like_dom_sf"/>
</dbReference>
<keyword evidence="8" id="KW-1185">Reference proteome</keyword>
<feature type="domain" description="CARD" evidence="6">
    <location>
        <begin position="29"/>
        <end position="83"/>
    </location>
</feature>
<dbReference type="PROSITE" id="PS00678">
    <property type="entry name" value="WD_REPEATS_1"/>
    <property type="match status" value="1"/>
</dbReference>
<evidence type="ECO:0000313" key="8">
    <source>
        <dbReference type="Proteomes" id="UP000198287"/>
    </source>
</evidence>
<keyword evidence="3" id="KW-0677">Repeat</keyword>